<evidence type="ECO:0000259" key="2">
    <source>
        <dbReference type="Pfam" id="PF04235"/>
    </source>
</evidence>
<feature type="domain" description="DUF418" evidence="2">
    <location>
        <begin position="237"/>
        <end position="392"/>
    </location>
</feature>
<keyword evidence="1" id="KW-0812">Transmembrane</keyword>
<keyword evidence="1" id="KW-0472">Membrane</keyword>
<feature type="transmembrane region" description="Helical" evidence="1">
    <location>
        <begin position="286"/>
        <end position="310"/>
    </location>
</feature>
<evidence type="ECO:0000313" key="3">
    <source>
        <dbReference type="EMBL" id="MBD2843451.1"/>
    </source>
</evidence>
<feature type="transmembrane region" description="Helical" evidence="1">
    <location>
        <begin position="96"/>
        <end position="113"/>
    </location>
</feature>
<feature type="transmembrane region" description="Helical" evidence="1">
    <location>
        <begin position="257"/>
        <end position="274"/>
    </location>
</feature>
<organism evidence="3 4">
    <name type="scientific">Erythrobacter rubeus</name>
    <dbReference type="NCBI Taxonomy" id="2760803"/>
    <lineage>
        <taxon>Bacteria</taxon>
        <taxon>Pseudomonadati</taxon>
        <taxon>Pseudomonadota</taxon>
        <taxon>Alphaproteobacteria</taxon>
        <taxon>Sphingomonadales</taxon>
        <taxon>Erythrobacteraceae</taxon>
        <taxon>Erythrobacter/Porphyrobacter group</taxon>
        <taxon>Erythrobacter</taxon>
    </lineage>
</organism>
<feature type="transmembrane region" description="Helical" evidence="1">
    <location>
        <begin position="68"/>
        <end position="84"/>
    </location>
</feature>
<feature type="transmembrane region" description="Helical" evidence="1">
    <location>
        <begin position="331"/>
        <end position="351"/>
    </location>
</feature>
<dbReference type="PANTHER" id="PTHR30590:SF2">
    <property type="entry name" value="INNER MEMBRANE PROTEIN"/>
    <property type="match status" value="1"/>
</dbReference>
<comment type="caution">
    <text evidence="3">The sequence shown here is derived from an EMBL/GenBank/DDBJ whole genome shotgun (WGS) entry which is preliminary data.</text>
</comment>
<dbReference type="RefSeq" id="WP_190788809.1">
    <property type="nucleotide sequence ID" value="NZ_JACXLC010000001.1"/>
</dbReference>
<keyword evidence="4" id="KW-1185">Reference proteome</keyword>
<evidence type="ECO:0000256" key="1">
    <source>
        <dbReference type="SAM" id="Phobius"/>
    </source>
</evidence>
<proteinExistence type="predicted"/>
<accession>A0ABR8KZ60</accession>
<dbReference type="InterPro" id="IPR052529">
    <property type="entry name" value="Bact_Transport_Assoc"/>
</dbReference>
<evidence type="ECO:0000313" key="4">
    <source>
        <dbReference type="Proteomes" id="UP000635384"/>
    </source>
</evidence>
<reference evidence="3 4" key="1">
    <citation type="submission" date="2020-09" db="EMBL/GenBank/DDBJ databases">
        <authorList>
            <person name="Yoon J.-W."/>
        </authorList>
    </citation>
    <scope>NUCLEOTIDE SEQUENCE [LARGE SCALE GENOMIC DNA]</scope>
    <source>
        <strain evidence="3 4">KMU-140</strain>
    </source>
</reference>
<dbReference type="EMBL" id="JACXLC010000001">
    <property type="protein sequence ID" value="MBD2843451.1"/>
    <property type="molecule type" value="Genomic_DNA"/>
</dbReference>
<dbReference type="PANTHER" id="PTHR30590">
    <property type="entry name" value="INNER MEMBRANE PROTEIN"/>
    <property type="match status" value="1"/>
</dbReference>
<feature type="transmembrane region" description="Helical" evidence="1">
    <location>
        <begin position="142"/>
        <end position="164"/>
    </location>
</feature>
<dbReference type="Pfam" id="PF04235">
    <property type="entry name" value="DUF418"/>
    <property type="match status" value="1"/>
</dbReference>
<sequence length="397" mass="43554">MVVPTPSTRRLVELDALRGLAVVGIVLMNVYAFALPLQAYYKPAAYGAESAADRVIWAVSFVFIEDKFRTLFAMLFGAGCLILWERETDRPLRTHYARMAVLFAIGLGHSILLANNDVLRGYAFAGLVLPFLMQLSHRALYAVAIGFVWVHVGGGIVLFGGSILDLYAGRMGTDASLFVERNFGTDEPALRYALQLGNEGFGERIARRWADIPSQLRVVAGSVPINLAAMTLGMALWKDRMFAREWRIFRMQRLAAISAAISLPMLLLLAWWVADNGFPGALVGASSLIFSAPFDTLLALSYAALAMAFFNAPGKLTKHLAAVGRLALTNYLMSSVMLAAIFASWGLGLFGEVSRSQAFALGLIPIIAICLWSPIWFKHLGNGPFERFWRLGVRLLS</sequence>
<gene>
    <name evidence="3" type="ORF">IB285_14410</name>
</gene>
<dbReference type="InterPro" id="IPR007349">
    <property type="entry name" value="DUF418"/>
</dbReference>
<feature type="transmembrane region" description="Helical" evidence="1">
    <location>
        <begin position="357"/>
        <end position="377"/>
    </location>
</feature>
<dbReference type="Proteomes" id="UP000635384">
    <property type="component" value="Unassembled WGS sequence"/>
</dbReference>
<protein>
    <submittedName>
        <fullName evidence="3">DUF418 domain-containing protein</fullName>
    </submittedName>
</protein>
<feature type="transmembrane region" description="Helical" evidence="1">
    <location>
        <begin position="20"/>
        <end position="41"/>
    </location>
</feature>
<keyword evidence="1" id="KW-1133">Transmembrane helix</keyword>
<name>A0ABR8KZ60_9SPHN</name>